<gene>
    <name evidence="10" type="ORF">KZZ10_07380</name>
</gene>
<keyword evidence="4 9" id="KW-0812">Transmembrane</keyword>
<dbReference type="Pfam" id="PF02321">
    <property type="entry name" value="OEP"/>
    <property type="match status" value="2"/>
</dbReference>
<organism evidence="10 11">
    <name type="scientific">Zwartia hollandica</name>
    <dbReference type="NCBI Taxonomy" id="324606"/>
    <lineage>
        <taxon>Bacteria</taxon>
        <taxon>Pseudomonadati</taxon>
        <taxon>Pseudomonadota</taxon>
        <taxon>Betaproteobacteria</taxon>
        <taxon>Burkholderiales</taxon>
        <taxon>Alcaligenaceae</taxon>
        <taxon>Zwartia</taxon>
    </lineage>
</organism>
<name>A0A953T2K0_9BURK</name>
<evidence type="ECO:0000256" key="2">
    <source>
        <dbReference type="ARBA" id="ARBA00007613"/>
    </source>
</evidence>
<dbReference type="GO" id="GO:0015562">
    <property type="term" value="F:efflux transmembrane transporter activity"/>
    <property type="evidence" value="ECO:0007669"/>
    <property type="project" value="InterPro"/>
</dbReference>
<keyword evidence="8 9" id="KW-0449">Lipoprotein</keyword>
<evidence type="ECO:0000313" key="11">
    <source>
        <dbReference type="Proteomes" id="UP000739565"/>
    </source>
</evidence>
<feature type="chain" id="PRO_5038159813" evidence="9">
    <location>
        <begin position="32"/>
        <end position="490"/>
    </location>
</feature>
<accession>A0A953T2K0</accession>
<sequence length="490" mass="53109">MIRQQVSHPITVRSLCSSACLIAVLLLTACAPLPPASTRLIEKLPSEFATSSTFTAAVVQWPTMNWWNSYQDAQLDQLIEEGLRGSPNLAIAQARLNRAQAYTQVAGAPLQPQISATAAAGVQRLSYNYLTPDTTVLRGWNQVAQTTLSMNWEIDFWGKYRSALAAATSELQASEAEQAQAVLVLTTALTASYAELARLFAQQTTSQRAVEIRTQTSTLFKERFNHGLETLASVREADSKRAQAKTELLLIAEQIDLQRNRIAALLGAGPDRGRLISAPKAAPSMKSGLPENLTMDLLGRRPDIVAARLQTQAFSSRIDQRQADFYPNINLVAFIGVQSLGLDRLSQGGSQFGAAGPAISLPIFTGGRLQGELRAAQATYDESVAIYNRTLTAALQEVADAITSIKALTGQLEQAELGLVAAREAFTMIAGRYRGGLANYIEVLIAEDIMLTSLRSVTELRARRLLLDVLLIRALGGGYQQKSQPPIANK</sequence>
<comment type="similarity">
    <text evidence="2 9">Belongs to the outer membrane factor (OMF) (TC 1.B.17) family.</text>
</comment>
<dbReference type="EMBL" id="JAHXRI010000006">
    <property type="protein sequence ID" value="MBZ1350465.1"/>
    <property type="molecule type" value="Genomic_DNA"/>
</dbReference>
<dbReference type="PANTHER" id="PTHR30203">
    <property type="entry name" value="OUTER MEMBRANE CATION EFFLUX PROTEIN"/>
    <property type="match status" value="1"/>
</dbReference>
<dbReference type="RefSeq" id="WP_259660841.1">
    <property type="nucleotide sequence ID" value="NZ_JAHXRI010000006.1"/>
</dbReference>
<dbReference type="AlphaFoldDB" id="A0A953T2K0"/>
<proteinExistence type="inferred from homology"/>
<feature type="signal peptide" evidence="9">
    <location>
        <begin position="1"/>
        <end position="31"/>
    </location>
</feature>
<dbReference type="InterPro" id="IPR010131">
    <property type="entry name" value="MdtP/NodT-like"/>
</dbReference>
<comment type="caution">
    <text evidence="10">The sequence shown here is derived from an EMBL/GenBank/DDBJ whole genome shotgun (WGS) entry which is preliminary data.</text>
</comment>
<keyword evidence="6 9" id="KW-0472">Membrane</keyword>
<dbReference type="Gene3D" id="1.20.1600.10">
    <property type="entry name" value="Outer membrane efflux proteins (OEP)"/>
    <property type="match status" value="1"/>
</dbReference>
<evidence type="ECO:0000256" key="7">
    <source>
        <dbReference type="ARBA" id="ARBA00023139"/>
    </source>
</evidence>
<dbReference type="InterPro" id="IPR003423">
    <property type="entry name" value="OMP_efflux"/>
</dbReference>
<dbReference type="Gene3D" id="2.20.200.10">
    <property type="entry name" value="Outer membrane efflux proteins (OEP)"/>
    <property type="match status" value="1"/>
</dbReference>
<dbReference type="SUPFAM" id="SSF56954">
    <property type="entry name" value="Outer membrane efflux proteins (OEP)"/>
    <property type="match status" value="1"/>
</dbReference>
<keyword evidence="11" id="KW-1185">Reference proteome</keyword>
<dbReference type="Proteomes" id="UP000739565">
    <property type="component" value="Unassembled WGS sequence"/>
</dbReference>
<protein>
    <submittedName>
        <fullName evidence="10">Efflux transporter outer membrane subunit</fullName>
    </submittedName>
</protein>
<evidence type="ECO:0000256" key="9">
    <source>
        <dbReference type="RuleBase" id="RU362097"/>
    </source>
</evidence>
<evidence type="ECO:0000256" key="1">
    <source>
        <dbReference type="ARBA" id="ARBA00004370"/>
    </source>
</evidence>
<dbReference type="PANTHER" id="PTHR30203:SF20">
    <property type="entry name" value="MULTIDRUG RESISTANCE OUTER MEMBRANE PROTEIN MDTP-RELATED"/>
    <property type="match status" value="1"/>
</dbReference>
<keyword evidence="5 9" id="KW-0732">Signal</keyword>
<reference evidence="10" key="1">
    <citation type="submission" date="2021-07" db="EMBL/GenBank/DDBJ databases">
        <title>New genus and species of the family Alcaligenaceae.</title>
        <authorList>
            <person name="Hahn M.W."/>
        </authorList>
    </citation>
    <scope>NUCLEOTIDE SEQUENCE</scope>
    <source>
        <strain evidence="10">LF4-65</strain>
    </source>
</reference>
<evidence type="ECO:0000256" key="3">
    <source>
        <dbReference type="ARBA" id="ARBA00022452"/>
    </source>
</evidence>
<dbReference type="NCBIfam" id="TIGR01845">
    <property type="entry name" value="outer_NodT"/>
    <property type="match status" value="1"/>
</dbReference>
<dbReference type="PROSITE" id="PS51257">
    <property type="entry name" value="PROKAR_LIPOPROTEIN"/>
    <property type="match status" value="1"/>
</dbReference>
<evidence type="ECO:0000256" key="8">
    <source>
        <dbReference type="ARBA" id="ARBA00023288"/>
    </source>
</evidence>
<evidence type="ECO:0000256" key="6">
    <source>
        <dbReference type="ARBA" id="ARBA00023136"/>
    </source>
</evidence>
<evidence type="ECO:0000256" key="5">
    <source>
        <dbReference type="ARBA" id="ARBA00022729"/>
    </source>
</evidence>
<evidence type="ECO:0000256" key="4">
    <source>
        <dbReference type="ARBA" id="ARBA00022692"/>
    </source>
</evidence>
<evidence type="ECO:0000313" key="10">
    <source>
        <dbReference type="EMBL" id="MBZ1350465.1"/>
    </source>
</evidence>
<comment type="subcellular location">
    <subcellularLocation>
        <location evidence="9">Cell membrane</location>
        <topology evidence="9">Lipid-anchor</topology>
    </subcellularLocation>
    <subcellularLocation>
        <location evidence="1">Membrane</location>
    </subcellularLocation>
</comment>
<keyword evidence="3 9" id="KW-1134">Transmembrane beta strand</keyword>
<dbReference type="GO" id="GO:0005886">
    <property type="term" value="C:plasma membrane"/>
    <property type="evidence" value="ECO:0007669"/>
    <property type="project" value="UniProtKB-SubCell"/>
</dbReference>
<keyword evidence="7 9" id="KW-0564">Palmitate</keyword>